<dbReference type="InterPro" id="IPR003770">
    <property type="entry name" value="MLTG-like"/>
</dbReference>
<reference evidence="10" key="1">
    <citation type="submission" date="2016-10" db="EMBL/GenBank/DDBJ databases">
        <authorList>
            <person name="Varghese N."/>
            <person name="Submissions S."/>
        </authorList>
    </citation>
    <scope>NUCLEOTIDE SEQUENCE [LARGE SCALE GENOMIC DNA]</scope>
    <source>
        <strain evidence="10">CGMCC 1.3431</strain>
    </source>
</reference>
<evidence type="ECO:0000256" key="3">
    <source>
        <dbReference type="ARBA" id="ARBA00022989"/>
    </source>
</evidence>
<keyword evidence="2 7" id="KW-0812">Transmembrane</keyword>
<evidence type="ECO:0000256" key="6">
    <source>
        <dbReference type="ARBA" id="ARBA00023316"/>
    </source>
</evidence>
<dbReference type="NCBIfam" id="TIGR00247">
    <property type="entry name" value="endolytic transglycosylase MltG"/>
    <property type="match status" value="1"/>
</dbReference>
<sequence>MIRITGQASSEKGGKSLWAPLAGLLAGLLLLVFSGGLFLYAQLYGPGLKTTTRVTLAHGMSVRGMGQALEKAHVIHSASLFRLAAKFTGRHSLKAGTYEFPAGTSLMSALRRIEDGKVVQTFITIPEGRTSAQAVRILMGIKDLTGDVEVPPEGAILPETYLYQPGETRQAVLDRMLDAGRDTLDALWAKRAPDLPFATKEDALIMASIVERETALPAERPRVAAVFINRLRSGIRLGSDPTVIYGISHGEPLGRGLTREELDTPTPWNTYQIDKLPVTPIANPGKASIAAVLNPAKTQDLYFVANGTGGHVFAASYEEHLANVAKWRAMEAQVNVYTSSAVAPEPPVGPSVARTDKAAKPVRLSARR</sequence>
<evidence type="ECO:0000256" key="8">
    <source>
        <dbReference type="SAM" id="MobiDB-lite"/>
    </source>
</evidence>
<dbReference type="GO" id="GO:0008932">
    <property type="term" value="F:lytic endotransglycosylase activity"/>
    <property type="evidence" value="ECO:0007669"/>
    <property type="project" value="UniProtKB-UniRule"/>
</dbReference>
<dbReference type="GO" id="GO:0071555">
    <property type="term" value="P:cell wall organization"/>
    <property type="evidence" value="ECO:0007669"/>
    <property type="project" value="UniProtKB-KW"/>
</dbReference>
<protein>
    <recommendedName>
        <fullName evidence="7">Endolytic murein transglycosylase</fullName>
        <ecNumber evidence="7">4.2.2.29</ecNumber>
    </recommendedName>
    <alternativeName>
        <fullName evidence="7">Peptidoglycan lytic transglycosylase</fullName>
    </alternativeName>
    <alternativeName>
        <fullName evidence="7">Peptidoglycan polymerization terminase</fullName>
    </alternativeName>
</protein>
<keyword evidence="3 7" id="KW-1133">Transmembrane helix</keyword>
<comment type="function">
    <text evidence="7">Functions as a peptidoglycan terminase that cleaves nascent peptidoglycan strands endolytically to terminate their elongation.</text>
</comment>
<dbReference type="EMBL" id="FMTS01000001">
    <property type="protein sequence ID" value="SCW30763.1"/>
    <property type="molecule type" value="Genomic_DNA"/>
</dbReference>
<proteinExistence type="inferred from homology"/>
<feature type="transmembrane region" description="Helical" evidence="7">
    <location>
        <begin position="21"/>
        <end position="41"/>
    </location>
</feature>
<name>A0A1G4PEN4_9CAUL</name>
<evidence type="ECO:0000313" key="10">
    <source>
        <dbReference type="Proteomes" id="UP000199150"/>
    </source>
</evidence>
<keyword evidence="10" id="KW-1185">Reference proteome</keyword>
<dbReference type="STRING" id="260084.SAMN02927928_0311"/>
<keyword evidence="7" id="KW-0997">Cell inner membrane</keyword>
<keyword evidence="5 7" id="KW-0456">Lyase</keyword>
<dbReference type="Gene3D" id="3.30.160.60">
    <property type="entry name" value="Classic Zinc Finger"/>
    <property type="match status" value="1"/>
</dbReference>
<dbReference type="Proteomes" id="UP000199150">
    <property type="component" value="Unassembled WGS sequence"/>
</dbReference>
<comment type="similarity">
    <text evidence="7">Belongs to the transglycosylase MltG family.</text>
</comment>
<dbReference type="Gene3D" id="3.30.1490.480">
    <property type="entry name" value="Endolytic murein transglycosylase"/>
    <property type="match status" value="1"/>
</dbReference>
<dbReference type="GO" id="GO:0009252">
    <property type="term" value="P:peptidoglycan biosynthetic process"/>
    <property type="evidence" value="ECO:0007669"/>
    <property type="project" value="UniProtKB-UniRule"/>
</dbReference>
<gene>
    <name evidence="7" type="primary">mltG</name>
    <name evidence="9" type="ORF">SAMN02927928_0311</name>
</gene>
<dbReference type="HAMAP" id="MF_02065">
    <property type="entry name" value="MltG"/>
    <property type="match status" value="1"/>
</dbReference>
<evidence type="ECO:0000256" key="1">
    <source>
        <dbReference type="ARBA" id="ARBA00022475"/>
    </source>
</evidence>
<comment type="catalytic activity">
    <reaction evidence="7">
        <text>a peptidoglycan chain = a peptidoglycan chain with N-acetyl-1,6-anhydromuramyl-[peptide] at the reducing end + a peptidoglycan chain with N-acetylglucosamine at the non-reducing end.</text>
        <dbReference type="EC" id="4.2.2.29"/>
    </reaction>
</comment>
<dbReference type="EC" id="4.2.2.29" evidence="7"/>
<keyword evidence="6 7" id="KW-0961">Cell wall biogenesis/degradation</keyword>
<evidence type="ECO:0000256" key="2">
    <source>
        <dbReference type="ARBA" id="ARBA00022692"/>
    </source>
</evidence>
<evidence type="ECO:0000256" key="4">
    <source>
        <dbReference type="ARBA" id="ARBA00023136"/>
    </source>
</evidence>
<dbReference type="AlphaFoldDB" id="A0A1G4PEN4"/>
<evidence type="ECO:0000256" key="5">
    <source>
        <dbReference type="ARBA" id="ARBA00023239"/>
    </source>
</evidence>
<dbReference type="CDD" id="cd08010">
    <property type="entry name" value="MltG_like"/>
    <property type="match status" value="1"/>
</dbReference>
<feature type="site" description="Important for catalytic activity" evidence="7">
    <location>
        <position position="213"/>
    </location>
</feature>
<keyword evidence="4 7" id="KW-0472">Membrane</keyword>
<dbReference type="GO" id="GO:0005886">
    <property type="term" value="C:plasma membrane"/>
    <property type="evidence" value="ECO:0007669"/>
    <property type="project" value="UniProtKB-SubCell"/>
</dbReference>
<feature type="region of interest" description="Disordered" evidence="8">
    <location>
        <begin position="341"/>
        <end position="368"/>
    </location>
</feature>
<evidence type="ECO:0000313" key="9">
    <source>
        <dbReference type="EMBL" id="SCW30763.1"/>
    </source>
</evidence>
<accession>A0A1G4PEN4</accession>
<dbReference type="PANTHER" id="PTHR30518:SF2">
    <property type="entry name" value="ENDOLYTIC MUREIN TRANSGLYCOSYLASE"/>
    <property type="match status" value="1"/>
</dbReference>
<dbReference type="RefSeq" id="WP_090642841.1">
    <property type="nucleotide sequence ID" value="NZ_CBCRYE010000001.1"/>
</dbReference>
<keyword evidence="1 7" id="KW-1003">Cell membrane</keyword>
<dbReference type="PANTHER" id="PTHR30518">
    <property type="entry name" value="ENDOLYTIC MUREIN TRANSGLYCOSYLASE"/>
    <property type="match status" value="1"/>
</dbReference>
<organism evidence="9 10">
    <name type="scientific">Asticcacaulis taihuensis</name>
    <dbReference type="NCBI Taxonomy" id="260084"/>
    <lineage>
        <taxon>Bacteria</taxon>
        <taxon>Pseudomonadati</taxon>
        <taxon>Pseudomonadota</taxon>
        <taxon>Alphaproteobacteria</taxon>
        <taxon>Caulobacterales</taxon>
        <taxon>Caulobacteraceae</taxon>
        <taxon>Asticcacaulis</taxon>
    </lineage>
</organism>
<dbReference type="OrthoDB" id="9814591at2"/>
<evidence type="ECO:0000256" key="7">
    <source>
        <dbReference type="HAMAP-Rule" id="MF_02065"/>
    </source>
</evidence>
<comment type="subcellular location">
    <subcellularLocation>
        <location evidence="7">Cell inner membrane</location>
        <topology evidence="7">Single-pass membrane protein</topology>
    </subcellularLocation>
</comment>
<dbReference type="Pfam" id="PF02618">
    <property type="entry name" value="YceG"/>
    <property type="match status" value="1"/>
</dbReference>